<dbReference type="STRING" id="46835.A0A504YLS4"/>
<feature type="signal peptide" evidence="2">
    <location>
        <begin position="1"/>
        <end position="17"/>
    </location>
</feature>
<evidence type="ECO:0000313" key="5">
    <source>
        <dbReference type="Proteomes" id="UP000316759"/>
    </source>
</evidence>
<evidence type="ECO:0000256" key="1">
    <source>
        <dbReference type="ARBA" id="ARBA00006850"/>
    </source>
</evidence>
<dbReference type="SUPFAM" id="SSF50182">
    <property type="entry name" value="Sm-like ribonucleoproteins"/>
    <property type="match status" value="1"/>
</dbReference>
<dbReference type="OrthoDB" id="368909at2759"/>
<gene>
    <name evidence="4" type="ORF">FGIG_11444</name>
</gene>
<dbReference type="InterPro" id="IPR010920">
    <property type="entry name" value="LSM_dom_sf"/>
</dbReference>
<comment type="similarity">
    <text evidence="1">Belongs to the snRNP Sm proteins family.</text>
</comment>
<keyword evidence="5" id="KW-1185">Reference proteome</keyword>
<feature type="domain" description="Sm" evidence="3">
    <location>
        <begin position="71"/>
        <end position="142"/>
    </location>
</feature>
<organism evidence="4 5">
    <name type="scientific">Fasciola gigantica</name>
    <name type="common">Giant liver fluke</name>
    <dbReference type="NCBI Taxonomy" id="46835"/>
    <lineage>
        <taxon>Eukaryota</taxon>
        <taxon>Metazoa</taxon>
        <taxon>Spiralia</taxon>
        <taxon>Lophotrochozoa</taxon>
        <taxon>Platyhelminthes</taxon>
        <taxon>Trematoda</taxon>
        <taxon>Digenea</taxon>
        <taxon>Plagiorchiida</taxon>
        <taxon>Echinostomata</taxon>
        <taxon>Echinostomatoidea</taxon>
        <taxon>Fasciolidae</taxon>
        <taxon>Fasciola</taxon>
    </lineage>
</organism>
<keyword evidence="2" id="KW-0732">Signal</keyword>
<accession>A0A504YLS4</accession>
<dbReference type="EMBL" id="SUNJ01008401">
    <property type="protein sequence ID" value="TPP61259.1"/>
    <property type="molecule type" value="Genomic_DNA"/>
</dbReference>
<dbReference type="Gene3D" id="2.30.30.100">
    <property type="match status" value="1"/>
</dbReference>
<dbReference type="InterPro" id="IPR034110">
    <property type="entry name" value="LSMD1_Sm"/>
</dbReference>
<proteinExistence type="inferred from homology"/>
<dbReference type="PANTHER" id="PTHR10701:SF5">
    <property type="entry name" value="N-ALPHA-ACETYLTRANSFERASE 38, NATC AUXILIARY SUBUNIT"/>
    <property type="match status" value="1"/>
</dbReference>
<dbReference type="CDD" id="cd06168">
    <property type="entry name" value="LSMD1"/>
    <property type="match status" value="1"/>
</dbReference>
<protein>
    <submittedName>
        <fullName evidence="4">Putative solute carrier family 35 member C1</fullName>
    </submittedName>
</protein>
<dbReference type="AlphaFoldDB" id="A0A504YLS4"/>
<name>A0A504YLS4_FASGI</name>
<reference evidence="4 5" key="1">
    <citation type="submission" date="2019-04" db="EMBL/GenBank/DDBJ databases">
        <title>Annotation for the trematode Fasciola gigantica.</title>
        <authorList>
            <person name="Choi Y.-J."/>
        </authorList>
    </citation>
    <scope>NUCLEOTIDE SEQUENCE [LARGE SCALE GENOMIC DNA]</scope>
    <source>
        <strain evidence="4">Uganda_cow_1</strain>
    </source>
</reference>
<dbReference type="PANTHER" id="PTHR10701">
    <property type="entry name" value="SMALL NUCLEAR RIBONUCLEOPROTEIN-ASSOCIATED PROTEIN B AND N"/>
    <property type="match status" value="1"/>
</dbReference>
<comment type="caution">
    <text evidence="4">The sequence shown here is derived from an EMBL/GenBank/DDBJ whole genome shotgun (WGS) entry which is preliminary data.</text>
</comment>
<evidence type="ECO:0000256" key="2">
    <source>
        <dbReference type="SAM" id="SignalP"/>
    </source>
</evidence>
<sequence>MVYLLVCACVRACITDAAPDSARQKEEGCTGFGLQIDTESRISKQILSLIDCHINDMTDESLFSSKEEAKEFLRRLCDQEIVVHVTDGRRYVGRFCCTDRSANLVLGSCIEYPAPADATYEKLQRNLTAVVIPGQHITKIECDRNLLLLPLTSIK</sequence>
<evidence type="ECO:0000259" key="3">
    <source>
        <dbReference type="SMART" id="SM00651"/>
    </source>
</evidence>
<evidence type="ECO:0000313" key="4">
    <source>
        <dbReference type="EMBL" id="TPP61259.1"/>
    </source>
</evidence>
<dbReference type="Proteomes" id="UP000316759">
    <property type="component" value="Unassembled WGS sequence"/>
</dbReference>
<dbReference type="Pfam" id="PF01423">
    <property type="entry name" value="LSM"/>
    <property type="match status" value="1"/>
</dbReference>
<dbReference type="InterPro" id="IPR001163">
    <property type="entry name" value="Sm_dom_euk/arc"/>
</dbReference>
<dbReference type="GO" id="GO:0031417">
    <property type="term" value="C:NatC complex"/>
    <property type="evidence" value="ECO:0007669"/>
    <property type="project" value="InterPro"/>
</dbReference>
<feature type="chain" id="PRO_5021256543" evidence="2">
    <location>
        <begin position="18"/>
        <end position="155"/>
    </location>
</feature>
<dbReference type="SMART" id="SM00651">
    <property type="entry name" value="Sm"/>
    <property type="match status" value="1"/>
</dbReference>
<dbReference type="InterPro" id="IPR050914">
    <property type="entry name" value="snRNP_SmB/NAA38-like"/>
</dbReference>